<keyword evidence="2 3" id="KW-0040">ANK repeat</keyword>
<protein>
    <submittedName>
        <fullName evidence="6">IQ calmodulin-binding motif protein</fullName>
    </submittedName>
</protein>
<dbReference type="SUPFAM" id="SSF48403">
    <property type="entry name" value="Ankyrin repeat"/>
    <property type="match status" value="1"/>
</dbReference>
<feature type="compositionally biased region" description="Polar residues" evidence="5">
    <location>
        <begin position="87"/>
        <end position="108"/>
    </location>
</feature>
<feature type="region of interest" description="Disordered" evidence="5">
    <location>
        <begin position="730"/>
        <end position="756"/>
    </location>
</feature>
<organism evidence="6 7">
    <name type="scientific">Tetrahymena thermophila (strain SB210)</name>
    <dbReference type="NCBI Taxonomy" id="312017"/>
    <lineage>
        <taxon>Eukaryota</taxon>
        <taxon>Sar</taxon>
        <taxon>Alveolata</taxon>
        <taxon>Ciliophora</taxon>
        <taxon>Intramacronucleata</taxon>
        <taxon>Oligohymenophorea</taxon>
        <taxon>Hymenostomatida</taxon>
        <taxon>Tetrahymenina</taxon>
        <taxon>Tetrahymenidae</taxon>
        <taxon>Tetrahymena</taxon>
    </lineage>
</organism>
<reference evidence="7" key="1">
    <citation type="journal article" date="2006" name="PLoS Biol.">
        <title>Macronuclear genome sequence of the ciliate Tetrahymena thermophila, a model eukaryote.</title>
        <authorList>
            <person name="Eisen J.A."/>
            <person name="Coyne R.S."/>
            <person name="Wu M."/>
            <person name="Wu D."/>
            <person name="Thiagarajan M."/>
            <person name="Wortman J.R."/>
            <person name="Badger J.H."/>
            <person name="Ren Q."/>
            <person name="Amedeo P."/>
            <person name="Jones K.M."/>
            <person name="Tallon L.J."/>
            <person name="Delcher A.L."/>
            <person name="Salzberg S.L."/>
            <person name="Silva J.C."/>
            <person name="Haas B.J."/>
            <person name="Majoros W.H."/>
            <person name="Farzad M."/>
            <person name="Carlton J.M."/>
            <person name="Smith R.K. Jr."/>
            <person name="Garg J."/>
            <person name="Pearlman R.E."/>
            <person name="Karrer K.M."/>
            <person name="Sun L."/>
            <person name="Manning G."/>
            <person name="Elde N.C."/>
            <person name="Turkewitz A.P."/>
            <person name="Asai D.J."/>
            <person name="Wilkes D.E."/>
            <person name="Wang Y."/>
            <person name="Cai H."/>
            <person name="Collins K."/>
            <person name="Stewart B.A."/>
            <person name="Lee S.R."/>
            <person name="Wilamowska K."/>
            <person name="Weinberg Z."/>
            <person name="Ruzzo W.L."/>
            <person name="Wloga D."/>
            <person name="Gaertig J."/>
            <person name="Frankel J."/>
            <person name="Tsao C.-C."/>
            <person name="Gorovsky M.A."/>
            <person name="Keeling P.J."/>
            <person name="Waller R.F."/>
            <person name="Patron N.J."/>
            <person name="Cherry J.M."/>
            <person name="Stover N.A."/>
            <person name="Krieger C.J."/>
            <person name="del Toro C."/>
            <person name="Ryder H.F."/>
            <person name="Williamson S.C."/>
            <person name="Barbeau R.A."/>
            <person name="Hamilton E.P."/>
            <person name="Orias E."/>
        </authorList>
    </citation>
    <scope>NUCLEOTIDE SEQUENCE [LARGE SCALE GENOMIC DNA]</scope>
    <source>
        <strain evidence="7">SB210</strain>
    </source>
</reference>
<evidence type="ECO:0000256" key="2">
    <source>
        <dbReference type="ARBA" id="ARBA00023043"/>
    </source>
</evidence>
<feature type="region of interest" description="Disordered" evidence="5">
    <location>
        <begin position="77"/>
        <end position="108"/>
    </location>
</feature>
<dbReference type="RefSeq" id="XP_001033460.2">
    <property type="nucleotide sequence ID" value="XM_001033460.2"/>
</dbReference>
<dbReference type="InParanoid" id="Q22KK2"/>
<dbReference type="KEGG" id="tet:TTHERM_00312790"/>
<dbReference type="Gene3D" id="1.25.40.20">
    <property type="entry name" value="Ankyrin repeat-containing domain"/>
    <property type="match status" value="1"/>
</dbReference>
<dbReference type="InterPro" id="IPR002110">
    <property type="entry name" value="Ankyrin_rpt"/>
</dbReference>
<dbReference type="Pfam" id="PF12796">
    <property type="entry name" value="Ank_2"/>
    <property type="match status" value="1"/>
</dbReference>
<dbReference type="SMART" id="SM00248">
    <property type="entry name" value="ANK"/>
    <property type="match status" value="2"/>
</dbReference>
<accession>Q22KK2</accession>
<proteinExistence type="predicted"/>
<dbReference type="PROSITE" id="PS50088">
    <property type="entry name" value="ANK_REPEAT"/>
    <property type="match status" value="2"/>
</dbReference>
<dbReference type="OrthoDB" id="294746at2759"/>
<sequence length="1243" mass="144957">MAIDQEQLQTYQQIDNCFKEFQAQNDQMFQSKQELLVQKIQQEKQKQSLLKFQQSRSPQSSQTYTLKRKPQLIQQLMEKSSQKESLEQTPTSSTNSNKQQNEITSNKKQLNEKQGLQKLIKKVSEFSQVKDFVWFVNKLAKSSKKYDFLKDDEICKQFGIDFRKLEQIQEIEKRQKYIVYTLISNINQQIENFDYNSNTDQKAIEIQEQLQIKQFLKDNQTKKNDILEWIRVNSKYDNLEKKIKLCLVENIHHPQNTEYLIEQKQLQNQNIKIRQKSNKKSIHLKIVKHDDIPQTDNSASIAESKESFRNRKDLKEALIWNNETEAHFNFKKAQIKNNLSQKIPSSNWYNLSMIPIIQEVQVDQGVAQYREQLMEKFKNREALTDKELQFLATTNELLNRNIDKNYVQDIINNLDEQVIDEIETGIAEEIIMKYNKLIEIAKEKRNEYLKRKASISGKIIQNNDYLKRVKEEKSEHYHSNLMKNKIIEKLIEGYKLNEIKMHVIKQDNLLKNFGKSLNDKFENELPINLTLHSQKCKEFYSKQVPDKNKQLKTLYSLKNGEEITIEKSQRLFHPSSMLILNSNLIDDQKYQKTDGIILSQQEIAKLSQQKEKMVKQRMFIKNSIMKNKKDLFQTFYSSGPLDAAEEYGGKNQKNEYKFDLPKRNPWITDEIRTHAAIIIQKNYRMRIAKKKAAILDEQKISKLIKRTKTKMAASSFMNHLSSFAQQLQSFEQQQKTNKVKPSTPKKNHKDTMSPRERQILINMKFKNKQEILQDSIIGDNQSVDSDDQNYRTKNSTPMQSAKKGLLSKSRSQNLQDTTFVSTTLGAQSPQSIVGNTFQRQDFSSFIEKLREYKEKGENKRSSGSAQLPKNNIQLSRSSTMFNKTTNVQTDISIFQETNKSRRGQNLLQLDDFQRKILSTQGSESVKNGSKNFNLLTMQEQIASLNLTPQQQQTKRQKNSQNLAQNIKSLKSELKKTKQDEQQRQNDLEKLRARMFKNTLLVKQQKLISAAQHNTFQAIKNAGYLLSSSDVNIKDKQGNTPLYYTVMNKNEEFVQYLVDLGANVNEPCQNGNTPLHMAFQIQNEKIIMDFMEKGGDLNIVNQDQQTPIAMGSFELIKKMGLENAVAKISNLDQNSNNNNLIKKQSISQSVDNRYTNGALKIDLTQQFAIDNNSVFKQIYTKKTTFSYKNKNMQKRANNQHFNEEILADIDSVGKNQNAVYQIKNILRENQHTIKSKSVQISSTK</sequence>
<dbReference type="EMBL" id="GG662498">
    <property type="protein sequence ID" value="EAR85797.2"/>
    <property type="molecule type" value="Genomic_DNA"/>
</dbReference>
<dbReference type="PANTHER" id="PTHR24171">
    <property type="entry name" value="ANKYRIN REPEAT DOMAIN-CONTAINING PROTEIN 39-RELATED"/>
    <property type="match status" value="1"/>
</dbReference>
<dbReference type="InterPro" id="IPR036770">
    <property type="entry name" value="Ankyrin_rpt-contain_sf"/>
</dbReference>
<dbReference type="GO" id="GO:0085020">
    <property type="term" value="P:protein K6-linked ubiquitination"/>
    <property type="evidence" value="ECO:0007669"/>
    <property type="project" value="TreeGrafter"/>
</dbReference>
<dbReference type="GO" id="GO:0004842">
    <property type="term" value="F:ubiquitin-protein transferase activity"/>
    <property type="evidence" value="ECO:0007669"/>
    <property type="project" value="TreeGrafter"/>
</dbReference>
<dbReference type="HOGENOM" id="CLU_265330_0_0_1"/>
<dbReference type="PROSITE" id="PS50297">
    <property type="entry name" value="ANK_REP_REGION"/>
    <property type="match status" value="2"/>
</dbReference>
<dbReference type="eggNOG" id="ENOG502SDWP">
    <property type="taxonomic scope" value="Eukaryota"/>
</dbReference>
<evidence type="ECO:0000256" key="1">
    <source>
        <dbReference type="ARBA" id="ARBA00022737"/>
    </source>
</evidence>
<feature type="repeat" description="ANK" evidence="3">
    <location>
        <begin position="1069"/>
        <end position="1101"/>
    </location>
</feature>
<feature type="region of interest" description="Disordered" evidence="5">
    <location>
        <begin position="853"/>
        <end position="872"/>
    </location>
</feature>
<gene>
    <name evidence="6" type="ORF">TTHERM_00312790</name>
</gene>
<name>Q22KK2_TETTS</name>
<dbReference type="PANTHER" id="PTHR24171:SF8">
    <property type="entry name" value="BRCA1-ASSOCIATED RING DOMAIN PROTEIN 1"/>
    <property type="match status" value="1"/>
</dbReference>
<evidence type="ECO:0000313" key="7">
    <source>
        <dbReference type="Proteomes" id="UP000009168"/>
    </source>
</evidence>
<feature type="compositionally biased region" description="Polar residues" evidence="5">
    <location>
        <begin position="861"/>
        <end position="872"/>
    </location>
</feature>
<dbReference type="Proteomes" id="UP000009168">
    <property type="component" value="Unassembled WGS sequence"/>
</dbReference>
<feature type="coiled-coil region" evidence="4">
    <location>
        <begin position="959"/>
        <end position="993"/>
    </location>
</feature>
<dbReference type="AlphaFoldDB" id="Q22KK2"/>
<keyword evidence="7" id="KW-1185">Reference proteome</keyword>
<evidence type="ECO:0000256" key="4">
    <source>
        <dbReference type="SAM" id="Coils"/>
    </source>
</evidence>
<feature type="region of interest" description="Disordered" evidence="5">
    <location>
        <begin position="776"/>
        <end position="810"/>
    </location>
</feature>
<evidence type="ECO:0000256" key="3">
    <source>
        <dbReference type="PROSITE-ProRule" id="PRU00023"/>
    </source>
</evidence>
<dbReference type="GeneID" id="7843016"/>
<evidence type="ECO:0000313" key="6">
    <source>
        <dbReference type="EMBL" id="EAR85797.2"/>
    </source>
</evidence>
<keyword evidence="4" id="KW-0175">Coiled coil</keyword>
<evidence type="ECO:0000256" key="5">
    <source>
        <dbReference type="SAM" id="MobiDB-lite"/>
    </source>
</evidence>
<feature type="repeat" description="ANK" evidence="3">
    <location>
        <begin position="1036"/>
        <end position="1068"/>
    </location>
</feature>
<keyword evidence="1" id="KW-0677">Repeat</keyword>